<feature type="domain" description="Ig-like" evidence="4">
    <location>
        <begin position="19"/>
        <end position="116"/>
    </location>
</feature>
<evidence type="ECO:0000256" key="2">
    <source>
        <dbReference type="ARBA" id="ARBA00022692"/>
    </source>
</evidence>
<reference evidence="5" key="1">
    <citation type="submission" date="2021-06" db="EMBL/GenBank/DDBJ databases">
        <authorList>
            <consortium name="Wellcome Sanger Institute Data Sharing"/>
        </authorList>
    </citation>
    <scope>NUCLEOTIDE SEQUENCE [LARGE SCALE GENOMIC DNA]</scope>
</reference>
<evidence type="ECO:0000259" key="4">
    <source>
        <dbReference type="PROSITE" id="PS50835"/>
    </source>
</evidence>
<dbReference type="InterPro" id="IPR013783">
    <property type="entry name" value="Ig-like_fold"/>
</dbReference>
<evidence type="ECO:0000256" key="1">
    <source>
        <dbReference type="ARBA" id="ARBA00004370"/>
    </source>
</evidence>
<dbReference type="GO" id="GO:0004888">
    <property type="term" value="F:transmembrane signaling receptor activity"/>
    <property type="evidence" value="ECO:0007669"/>
    <property type="project" value="TreeGrafter"/>
</dbReference>
<reference evidence="5" key="2">
    <citation type="submission" date="2025-08" db="UniProtKB">
        <authorList>
            <consortium name="Ensembl"/>
        </authorList>
    </citation>
    <scope>IDENTIFICATION</scope>
</reference>
<evidence type="ECO:0000313" key="5">
    <source>
        <dbReference type="Ensembl" id="ENSECRP00000007614.1"/>
    </source>
</evidence>
<dbReference type="SMART" id="SM00409">
    <property type="entry name" value="IG"/>
    <property type="match status" value="1"/>
</dbReference>
<dbReference type="PROSITE" id="PS50835">
    <property type="entry name" value="IG_LIKE"/>
    <property type="match status" value="1"/>
</dbReference>
<reference evidence="5" key="3">
    <citation type="submission" date="2025-09" db="UniProtKB">
        <authorList>
            <consortium name="Ensembl"/>
        </authorList>
    </citation>
    <scope>IDENTIFICATION</scope>
</reference>
<accession>A0A8C4X658</accession>
<organism evidence="5 6">
    <name type="scientific">Erpetoichthys calabaricus</name>
    <name type="common">Rope fish</name>
    <name type="synonym">Calamoichthys calabaricus</name>
    <dbReference type="NCBI Taxonomy" id="27687"/>
    <lineage>
        <taxon>Eukaryota</taxon>
        <taxon>Metazoa</taxon>
        <taxon>Chordata</taxon>
        <taxon>Craniata</taxon>
        <taxon>Vertebrata</taxon>
        <taxon>Euteleostomi</taxon>
        <taxon>Actinopterygii</taxon>
        <taxon>Polypteriformes</taxon>
        <taxon>Polypteridae</taxon>
        <taxon>Erpetoichthys</taxon>
    </lineage>
</organism>
<keyword evidence="2" id="KW-0812">Transmembrane</keyword>
<protein>
    <recommendedName>
        <fullName evidence="4">Ig-like domain-containing protein</fullName>
    </recommendedName>
</protein>
<dbReference type="InterPro" id="IPR007110">
    <property type="entry name" value="Ig-like_dom"/>
</dbReference>
<name>A0A8C4X658_ERPCA</name>
<sequence length="168" mass="19450">PTQHFGVALDSMGYLKVLPAPGLKGPMRVTAAVGKKVVMTCEYAKKYKDSKKYWCKTNPKRCFYQSHYYQQIVHDDKWNYLFTLQIPWVEVTDAGSYECLIQNSRNAFLFFKVELAVIDYPIFTEPKNVTEYRECTMIIIHPSFKISTSMAMVPVCHIPGRTQQYGQI</sequence>
<dbReference type="Proteomes" id="UP000694620">
    <property type="component" value="Chromosome 3"/>
</dbReference>
<dbReference type="Pfam" id="PF07686">
    <property type="entry name" value="V-set"/>
    <property type="match status" value="1"/>
</dbReference>
<comment type="subcellular location">
    <subcellularLocation>
        <location evidence="1">Membrane</location>
    </subcellularLocation>
</comment>
<dbReference type="GO" id="GO:0005886">
    <property type="term" value="C:plasma membrane"/>
    <property type="evidence" value="ECO:0007669"/>
    <property type="project" value="TreeGrafter"/>
</dbReference>
<dbReference type="InterPro" id="IPR003599">
    <property type="entry name" value="Ig_sub"/>
</dbReference>
<proteinExistence type="predicted"/>
<evidence type="ECO:0000313" key="6">
    <source>
        <dbReference type="Proteomes" id="UP000694620"/>
    </source>
</evidence>
<dbReference type="InterPro" id="IPR050671">
    <property type="entry name" value="CD300_family_receptors"/>
</dbReference>
<dbReference type="SUPFAM" id="SSF48726">
    <property type="entry name" value="Immunoglobulin"/>
    <property type="match status" value="1"/>
</dbReference>
<dbReference type="AlphaFoldDB" id="A0A8C4X658"/>
<dbReference type="InterPro" id="IPR036179">
    <property type="entry name" value="Ig-like_dom_sf"/>
</dbReference>
<dbReference type="InterPro" id="IPR013106">
    <property type="entry name" value="Ig_V-set"/>
</dbReference>
<dbReference type="Gene3D" id="2.60.40.10">
    <property type="entry name" value="Immunoglobulins"/>
    <property type="match status" value="1"/>
</dbReference>
<keyword evidence="6" id="KW-1185">Reference proteome</keyword>
<dbReference type="GeneTree" id="ENSGT00950000182977"/>
<evidence type="ECO:0000256" key="3">
    <source>
        <dbReference type="ARBA" id="ARBA00023136"/>
    </source>
</evidence>
<keyword evidence="3" id="KW-0472">Membrane</keyword>
<dbReference type="Ensembl" id="ENSECRT00000007736.1">
    <property type="protein sequence ID" value="ENSECRP00000007614.1"/>
    <property type="gene ID" value="ENSECRG00000005059.1"/>
</dbReference>
<dbReference type="PANTHER" id="PTHR11860:SF87">
    <property type="entry name" value="CMRF35-LIKE MOLECULE 8"/>
    <property type="match status" value="1"/>
</dbReference>
<gene>
    <name evidence="5" type="primary">LOC114647973</name>
</gene>
<dbReference type="PANTHER" id="PTHR11860">
    <property type="entry name" value="POLYMERIC-IMMUNOGLOBULIN RECEPTOR"/>
    <property type="match status" value="1"/>
</dbReference>